<keyword evidence="3" id="KW-1185">Reference proteome</keyword>
<dbReference type="Proteomes" id="UP000054481">
    <property type="component" value="Unassembled WGS sequence"/>
</dbReference>
<evidence type="ECO:0000256" key="1">
    <source>
        <dbReference type="SAM" id="MobiDB-lite"/>
    </source>
</evidence>
<name>A0A0F7ZVC6_9HYPO</name>
<protein>
    <recommendedName>
        <fullName evidence="4">Transposase Tc1-like domain-containing protein</fullName>
    </recommendedName>
</protein>
<dbReference type="OrthoDB" id="5020472at2759"/>
<evidence type="ECO:0008006" key="4">
    <source>
        <dbReference type="Google" id="ProtNLM"/>
    </source>
</evidence>
<sequence length="279" mass="32141">MPFIADEPAIQENPDACQQPQIIPRGRRWRLDSHADLRHAWSPSPISLSSCSSSPSRDRSRSPSRASPIPIRTRSPLRELQQQLGQQLVRSKEVTRDDKVGIRALHTHTGWSHSQIGAATGFTRRQVQRAISGPLTPRKIRRRRSTLTVERLQQLQEFLDEDPLNRDINWQDLRFFVPGFEGIGITAITRALEQLGYSRRRKKKAPKSTQAIRTKRLDMARLLLQQRPEPEDWINAPILFSDETWARNTATGVKWVTIHETEDPASFQLLRHKGKGWMF</sequence>
<gene>
    <name evidence="2" type="ORF">HIM_04107</name>
</gene>
<accession>A0A0F7ZVC6</accession>
<reference evidence="2 3" key="1">
    <citation type="journal article" date="2014" name="Genome Biol. Evol.">
        <title>Comparative genomics and transcriptomics analyses reveal divergent lifestyle features of nematode endoparasitic fungus Hirsutella minnesotensis.</title>
        <authorList>
            <person name="Lai Y."/>
            <person name="Liu K."/>
            <person name="Zhang X."/>
            <person name="Zhang X."/>
            <person name="Li K."/>
            <person name="Wang N."/>
            <person name="Shu C."/>
            <person name="Wu Y."/>
            <person name="Wang C."/>
            <person name="Bushley K.E."/>
            <person name="Xiang M."/>
            <person name="Liu X."/>
        </authorList>
    </citation>
    <scope>NUCLEOTIDE SEQUENCE [LARGE SCALE GENOMIC DNA]</scope>
    <source>
        <strain evidence="2 3">3608</strain>
    </source>
</reference>
<organism evidence="2 3">
    <name type="scientific">Hirsutella minnesotensis 3608</name>
    <dbReference type="NCBI Taxonomy" id="1043627"/>
    <lineage>
        <taxon>Eukaryota</taxon>
        <taxon>Fungi</taxon>
        <taxon>Dikarya</taxon>
        <taxon>Ascomycota</taxon>
        <taxon>Pezizomycotina</taxon>
        <taxon>Sordariomycetes</taxon>
        <taxon>Hypocreomycetidae</taxon>
        <taxon>Hypocreales</taxon>
        <taxon>Ophiocordycipitaceae</taxon>
        <taxon>Hirsutella</taxon>
    </lineage>
</organism>
<feature type="compositionally biased region" description="Low complexity" evidence="1">
    <location>
        <begin position="42"/>
        <end position="55"/>
    </location>
</feature>
<evidence type="ECO:0000313" key="3">
    <source>
        <dbReference type="Proteomes" id="UP000054481"/>
    </source>
</evidence>
<feature type="region of interest" description="Disordered" evidence="1">
    <location>
        <begin position="42"/>
        <end position="75"/>
    </location>
</feature>
<dbReference type="EMBL" id="KQ030511">
    <property type="protein sequence ID" value="KJZ76378.1"/>
    <property type="molecule type" value="Genomic_DNA"/>
</dbReference>
<feature type="compositionally biased region" description="Low complexity" evidence="1">
    <location>
        <begin position="63"/>
        <end position="75"/>
    </location>
</feature>
<proteinExistence type="predicted"/>
<dbReference type="AlphaFoldDB" id="A0A0F7ZVC6"/>
<evidence type="ECO:0000313" key="2">
    <source>
        <dbReference type="EMBL" id="KJZ76378.1"/>
    </source>
</evidence>